<dbReference type="RefSeq" id="WP_256613723.1">
    <property type="nucleotide sequence ID" value="NZ_JANIBK010000008.1"/>
</dbReference>
<evidence type="ECO:0000313" key="1">
    <source>
        <dbReference type="EMBL" id="MCQ8127404.1"/>
    </source>
</evidence>
<dbReference type="EMBL" id="JANIBK010000008">
    <property type="protein sequence ID" value="MCQ8127404.1"/>
    <property type="molecule type" value="Genomic_DNA"/>
</dbReference>
<organism evidence="1 2">
    <name type="scientific">Methylomonas rivi</name>
    <dbReference type="NCBI Taxonomy" id="2952226"/>
    <lineage>
        <taxon>Bacteria</taxon>
        <taxon>Pseudomonadati</taxon>
        <taxon>Pseudomonadota</taxon>
        <taxon>Gammaproteobacteria</taxon>
        <taxon>Methylococcales</taxon>
        <taxon>Methylococcaceae</taxon>
        <taxon>Methylomonas</taxon>
    </lineage>
</organism>
<comment type="caution">
    <text evidence="1">The sequence shown here is derived from an EMBL/GenBank/DDBJ whole genome shotgun (WGS) entry which is preliminary data.</text>
</comment>
<reference evidence="1 2" key="1">
    <citation type="submission" date="2022-07" db="EMBL/GenBank/DDBJ databases">
        <title>Methylomonas rivi sp. nov., Methylomonas rosea sp. nov., Methylomonas aureus sp. nov. and Methylomonas subterranea sp. nov., four novel methanotrophs isolated from a freshwater creek and the deep terrestrial subsurface.</title>
        <authorList>
            <person name="Abin C."/>
            <person name="Sankaranarayanan K."/>
            <person name="Garner C."/>
            <person name="Sindelar R."/>
            <person name="Kotary K."/>
            <person name="Garner R."/>
            <person name="Barclay S."/>
            <person name="Lawson P."/>
            <person name="Krumholz L."/>
        </authorList>
    </citation>
    <scope>NUCLEOTIDE SEQUENCE [LARGE SCALE GENOMIC DNA]</scope>
    <source>
        <strain evidence="1 2">WSC-6</strain>
    </source>
</reference>
<sequence>MNEIIHKQSERTASRLSIILLDWGCRERFTALDWLNKQDVPRETYELIWVELYDRVMDEVMEKADVVITCNQRGTYHKHLGYNIGLLQARGDLICICDSDAVFPIDFVSSVFRSFEIDSGVKARPIVLMHYEWRTSLLYPDDLTDAEELKNSERWQWWPLIVNEGACVTVRREDAIRFGGFDEHSSYIGYLCGPYDLAWRLVNAGWAEIWHDSSVALWHFAHPDPIGTNGQKASLKQLMEKAHPHLHGHALTAVEAFSSGRFQPLQENAQIWAMRMRDRQIGSELETRYSNLTGPRGFSAWYVAVLWFSLVKEIIGQYLDDRLWKPTLSNIRKVLGERIYSKLRSIYREYVTAYQIDYSVLAENPILLCAYRQHNIVKFQDNFYAACHGLGDLDLTTVEGRACPELLVSNNYFQLLKMVRNHRLSAELNN</sequence>
<dbReference type="Proteomes" id="UP001524586">
    <property type="component" value="Unassembled WGS sequence"/>
</dbReference>
<dbReference type="SUPFAM" id="SSF53448">
    <property type="entry name" value="Nucleotide-diphospho-sugar transferases"/>
    <property type="match status" value="1"/>
</dbReference>
<keyword evidence="2" id="KW-1185">Reference proteome</keyword>
<dbReference type="Gene3D" id="3.90.550.10">
    <property type="entry name" value="Spore Coat Polysaccharide Biosynthesis Protein SpsA, Chain A"/>
    <property type="match status" value="1"/>
</dbReference>
<gene>
    <name evidence="1" type="ORF">NP596_02950</name>
</gene>
<evidence type="ECO:0008006" key="3">
    <source>
        <dbReference type="Google" id="ProtNLM"/>
    </source>
</evidence>
<evidence type="ECO:0000313" key="2">
    <source>
        <dbReference type="Proteomes" id="UP001524586"/>
    </source>
</evidence>
<dbReference type="InterPro" id="IPR029044">
    <property type="entry name" value="Nucleotide-diphossugar_trans"/>
</dbReference>
<proteinExistence type="predicted"/>
<protein>
    <recommendedName>
        <fullName evidence="3">Glycosyltransferase 2-like domain-containing protein</fullName>
    </recommendedName>
</protein>
<accession>A0ABT1U0R6</accession>
<name>A0ABT1U0R6_9GAMM</name>